<name>A0ACD3T197_PHODM</name>
<gene>
    <name evidence="1" type="ORF">DA092_03735</name>
</gene>
<dbReference type="Proteomes" id="UP000718715">
    <property type="component" value="Unassembled WGS sequence"/>
</dbReference>
<dbReference type="EMBL" id="PZOJ01000005">
    <property type="protein sequence ID" value="TMX78005.1"/>
    <property type="molecule type" value="Genomic_DNA"/>
</dbReference>
<reference evidence="1" key="1">
    <citation type="submission" date="2018-03" db="EMBL/GenBank/DDBJ databases">
        <title>Genomic characterization of a polymicrobial infection associated with a disease outbreak in Pacific white shrimp (Litopenaeus vannamei).</title>
        <authorList>
            <person name="Turner J.W."/>
            <person name="Bachand P.T."/>
            <person name="Tallman J."/>
            <person name="Elledge N.C."/>
            <person name="Pinnell L.J."/>
            <person name="Laughlin R.C."/>
            <person name="Zimba P.V."/>
        </authorList>
    </citation>
    <scope>NUCLEOTIDE SEQUENCE</scope>
    <source>
        <strain evidence="1">Hep-2b-22</strain>
    </source>
</reference>
<comment type="caution">
    <text evidence="1">The sequence shown here is derived from an EMBL/GenBank/DDBJ whole genome shotgun (WGS) entry which is preliminary data.</text>
</comment>
<keyword evidence="2" id="KW-1185">Reference proteome</keyword>
<sequence length="772" mass="90400">MNNTTKADIFRDVFKNSLRVIARSLSVETLLSDRNLKRIKYDPYYQRNYVWDVEKQSFFIESVILGTEIPPLILFKTGNKVEVIDGRQRFETLKKFKENDITLSPKGLRELLFLGKKSFNKLEDKHKYNFLESNIRVFEFEVMNHPNLSEDILDKVKKEIFRRYNTGITPLTRDELDSAKYDSDSFSELFKEKLKNDFKFLSDFNRCFFPNIVVSKDDSNADIISKNIEFIRRYRILNKFPISTYAGSSNRTAIIDILYELANENTVNIEHDFNELLNVINDVLSLYSKLGETSLVNNKLIFETILWASSILKSEDITYNVDVNEYVDYFTCNFIKYNTDNSHYYKNIIERYSATANFFFEKTGFCFSQYIRDTTFSKKIASLRENNEDELKSIEELETLRLHKPNPTSIPVDEIRTGLRTTKYLLRPSYQRQEKINQLKASSIIESILLGITLPPIFVYKKTNGVKEVIDGQQRLLSIIGFLGDEFLNENGKLTRSKNNNFKLKGLKILTSLEGARYNDLEEHLQDKLLDFVIDVVVIDEAANATFDPIDLFIRLNYKPYPIKPNSFEMWNSVVDPEVVKKIKNISKSEFSSWFFLRDPDQRKADRMLNEELITTLSYIFYKKDEEVIGLFPRKETITCRLKDKKGLSLFLTELDNTAVEKQSFLKAIDSTKDIIESLSILLDDVSKEGFNKLLNVKGAPIYRRTLQDFYVIWMVIMHLDSVCISKNKDIIYSNIQELLKMRLNVNNENIDENYMEVFSKTLMKTKELKNR</sequence>
<evidence type="ECO:0000313" key="1">
    <source>
        <dbReference type="EMBL" id="TMX78005.1"/>
    </source>
</evidence>
<proteinExistence type="predicted"/>
<organism evidence="1 2">
    <name type="scientific">Photobacterium damselae</name>
    <dbReference type="NCBI Taxonomy" id="38293"/>
    <lineage>
        <taxon>Bacteria</taxon>
        <taxon>Pseudomonadati</taxon>
        <taxon>Pseudomonadota</taxon>
        <taxon>Gammaproteobacteria</taxon>
        <taxon>Vibrionales</taxon>
        <taxon>Vibrionaceae</taxon>
        <taxon>Photobacterium</taxon>
    </lineage>
</organism>
<evidence type="ECO:0000313" key="2">
    <source>
        <dbReference type="Proteomes" id="UP000718715"/>
    </source>
</evidence>
<protein>
    <submittedName>
        <fullName evidence="1">Uncharacterized protein</fullName>
    </submittedName>
</protein>
<accession>A0ACD3T197</accession>